<dbReference type="KEGG" id="eus:EUTSA_v10000725mg"/>
<reference evidence="3 4" key="1">
    <citation type="journal article" date="2013" name="Front. Plant Sci.">
        <title>The Reference Genome of the Halophytic Plant Eutrema salsugineum.</title>
        <authorList>
            <person name="Yang R."/>
            <person name="Jarvis D.E."/>
            <person name="Chen H."/>
            <person name="Beilstein M.A."/>
            <person name="Grimwood J."/>
            <person name="Jenkins J."/>
            <person name="Shu S."/>
            <person name="Prochnik S."/>
            <person name="Xin M."/>
            <person name="Ma C."/>
            <person name="Schmutz J."/>
            <person name="Wing R.A."/>
            <person name="Mitchell-Olds T."/>
            <person name="Schumaker K.S."/>
            <person name="Wang X."/>
        </authorList>
    </citation>
    <scope>NUCLEOTIDE SEQUENCE [LARGE SCALE GENOMIC DNA]</scope>
</reference>
<feature type="compositionally biased region" description="Basic and acidic residues" evidence="1">
    <location>
        <begin position="16"/>
        <end position="25"/>
    </location>
</feature>
<dbReference type="PANTHER" id="PTHR24414:SF65">
    <property type="entry name" value="F-BOX DOMAIN-CONTAINING PROTEIN"/>
    <property type="match status" value="1"/>
</dbReference>
<dbReference type="EMBL" id="KI517426">
    <property type="protein sequence ID" value="ESQ46078.1"/>
    <property type="molecule type" value="Genomic_DNA"/>
</dbReference>
<name>V4M1K4_EUTSA</name>
<evidence type="ECO:0000259" key="2">
    <source>
        <dbReference type="Pfam" id="PF25210"/>
    </source>
</evidence>
<dbReference type="InterPro" id="IPR015915">
    <property type="entry name" value="Kelch-typ_b-propeller"/>
</dbReference>
<dbReference type="Gene3D" id="2.120.10.80">
    <property type="entry name" value="Kelch-type beta propeller"/>
    <property type="match status" value="1"/>
</dbReference>
<keyword evidence="4" id="KW-1185">Reference proteome</keyword>
<dbReference type="SUPFAM" id="SSF117281">
    <property type="entry name" value="Kelch motif"/>
    <property type="match status" value="1"/>
</dbReference>
<dbReference type="eggNOG" id="KOG1072">
    <property type="taxonomic scope" value="Eukaryota"/>
</dbReference>
<organism evidence="3 4">
    <name type="scientific">Eutrema salsugineum</name>
    <name type="common">Saltwater cress</name>
    <name type="synonym">Sisymbrium salsugineum</name>
    <dbReference type="NCBI Taxonomy" id="72664"/>
    <lineage>
        <taxon>Eukaryota</taxon>
        <taxon>Viridiplantae</taxon>
        <taxon>Streptophyta</taxon>
        <taxon>Embryophyta</taxon>
        <taxon>Tracheophyta</taxon>
        <taxon>Spermatophyta</taxon>
        <taxon>Magnoliopsida</taxon>
        <taxon>eudicotyledons</taxon>
        <taxon>Gunneridae</taxon>
        <taxon>Pentapetalae</taxon>
        <taxon>rosids</taxon>
        <taxon>malvids</taxon>
        <taxon>Brassicales</taxon>
        <taxon>Brassicaceae</taxon>
        <taxon>Eutremeae</taxon>
        <taxon>Eutrema</taxon>
    </lineage>
</organism>
<feature type="domain" description="FKB95-like N-terminal Kelch" evidence="2">
    <location>
        <begin position="81"/>
        <end position="185"/>
    </location>
</feature>
<dbReference type="InterPro" id="IPR050354">
    <property type="entry name" value="F-box/kelch-repeat_ARATH"/>
</dbReference>
<protein>
    <recommendedName>
        <fullName evidence="2">FKB95-like N-terminal Kelch domain-containing protein</fullName>
    </recommendedName>
</protein>
<dbReference type="InterPro" id="IPR057499">
    <property type="entry name" value="Kelch_FKB95"/>
</dbReference>
<dbReference type="Proteomes" id="UP000030689">
    <property type="component" value="Unassembled WGS sequence"/>
</dbReference>
<evidence type="ECO:0000313" key="3">
    <source>
        <dbReference type="EMBL" id="ESQ46078.1"/>
    </source>
</evidence>
<feature type="non-terminal residue" evidence="3">
    <location>
        <position position="198"/>
    </location>
</feature>
<gene>
    <name evidence="3" type="ORF">EUTSA_v10000725mg</name>
</gene>
<dbReference type="PANTHER" id="PTHR24414">
    <property type="entry name" value="F-BOX/KELCH-REPEAT PROTEIN SKIP4"/>
    <property type="match status" value="1"/>
</dbReference>
<evidence type="ECO:0000313" key="4">
    <source>
        <dbReference type="Proteomes" id="UP000030689"/>
    </source>
</evidence>
<accession>V4M1K4</accession>
<dbReference type="Pfam" id="PF25210">
    <property type="entry name" value="Kelch_FKB95"/>
    <property type="match status" value="1"/>
</dbReference>
<dbReference type="AlphaFoldDB" id="V4M1K4"/>
<feature type="region of interest" description="Disordered" evidence="1">
    <location>
        <begin position="1"/>
        <end position="32"/>
    </location>
</feature>
<dbReference type="Gramene" id="ESQ46078">
    <property type="protein sequence ID" value="ESQ46078"/>
    <property type="gene ID" value="EUTSA_v10000725mg"/>
</dbReference>
<sequence>MVVISEITDDSNGGDPNKKQEEANQRKKPRTVKNRFAEIPDGITEIIVAFVRRCQYPTLSIASPTFRNLISSLAPRRRDASLRLGRVDSLPLMPNCLVDFVVTIGPEMYVIGGSFSDGDPSTDVTLIDCRFHTSRSLQSMQVARFAAAAGVIDGKIYVVGGCAKRSSTTWVEAFDPKIYVVKSVPGRRRFGAWREGKE</sequence>
<proteinExistence type="predicted"/>
<evidence type="ECO:0000256" key="1">
    <source>
        <dbReference type="SAM" id="MobiDB-lite"/>
    </source>
</evidence>